<keyword evidence="2" id="KW-1185">Reference proteome</keyword>
<accession>A0A6A6M607</accession>
<name>A0A6A6M607_HEVBR</name>
<reference evidence="1 2" key="1">
    <citation type="journal article" date="2020" name="Mol. Plant">
        <title>The Chromosome-Based Rubber Tree Genome Provides New Insights into Spurge Genome Evolution and Rubber Biosynthesis.</title>
        <authorList>
            <person name="Liu J."/>
            <person name="Shi C."/>
            <person name="Shi C.C."/>
            <person name="Li W."/>
            <person name="Zhang Q.J."/>
            <person name="Zhang Y."/>
            <person name="Li K."/>
            <person name="Lu H.F."/>
            <person name="Shi C."/>
            <person name="Zhu S.T."/>
            <person name="Xiao Z.Y."/>
            <person name="Nan H."/>
            <person name="Yue Y."/>
            <person name="Zhu X.G."/>
            <person name="Wu Y."/>
            <person name="Hong X.N."/>
            <person name="Fan G.Y."/>
            <person name="Tong Y."/>
            <person name="Zhang D."/>
            <person name="Mao C.L."/>
            <person name="Liu Y.L."/>
            <person name="Hao S.J."/>
            <person name="Liu W.Q."/>
            <person name="Lv M.Q."/>
            <person name="Zhang H.B."/>
            <person name="Liu Y."/>
            <person name="Hu-Tang G.R."/>
            <person name="Wang J.P."/>
            <person name="Wang J.H."/>
            <person name="Sun Y.H."/>
            <person name="Ni S.B."/>
            <person name="Chen W.B."/>
            <person name="Zhang X.C."/>
            <person name="Jiao Y.N."/>
            <person name="Eichler E.E."/>
            <person name="Li G.H."/>
            <person name="Liu X."/>
            <person name="Gao L.Z."/>
        </authorList>
    </citation>
    <scope>NUCLEOTIDE SEQUENCE [LARGE SCALE GENOMIC DNA]</scope>
    <source>
        <strain evidence="2">cv. GT1</strain>
        <tissue evidence="1">Leaf</tissue>
    </source>
</reference>
<protein>
    <submittedName>
        <fullName evidence="1">Uncharacterized protein</fullName>
    </submittedName>
</protein>
<dbReference type="EMBL" id="JAAGAX010000006">
    <property type="protein sequence ID" value="KAF2309070.1"/>
    <property type="molecule type" value="Genomic_DNA"/>
</dbReference>
<evidence type="ECO:0000313" key="2">
    <source>
        <dbReference type="Proteomes" id="UP000467840"/>
    </source>
</evidence>
<sequence length="166" mass="18366">MAAISTFARWKAEGRVTEYDFEEQSRINSSRAFPQIESARREREVTTILGFLRRQMNGVVARRRTSMSLKERLGLRGLGCCGATWGFKPTTISVISDEEEALEQEREEIEVVNAGSNPTEGVSDPGCPAVTSIPASSGMNLAAALAAERQFREASIIVRAQITWKR</sequence>
<proteinExistence type="predicted"/>
<organism evidence="1 2">
    <name type="scientific">Hevea brasiliensis</name>
    <name type="common">Para rubber tree</name>
    <name type="synonym">Siphonia brasiliensis</name>
    <dbReference type="NCBI Taxonomy" id="3981"/>
    <lineage>
        <taxon>Eukaryota</taxon>
        <taxon>Viridiplantae</taxon>
        <taxon>Streptophyta</taxon>
        <taxon>Embryophyta</taxon>
        <taxon>Tracheophyta</taxon>
        <taxon>Spermatophyta</taxon>
        <taxon>Magnoliopsida</taxon>
        <taxon>eudicotyledons</taxon>
        <taxon>Gunneridae</taxon>
        <taxon>Pentapetalae</taxon>
        <taxon>rosids</taxon>
        <taxon>fabids</taxon>
        <taxon>Malpighiales</taxon>
        <taxon>Euphorbiaceae</taxon>
        <taxon>Crotonoideae</taxon>
        <taxon>Micrandreae</taxon>
        <taxon>Hevea</taxon>
    </lineage>
</organism>
<gene>
    <name evidence="1" type="ORF">GH714_000325</name>
</gene>
<dbReference type="Proteomes" id="UP000467840">
    <property type="component" value="Chromosome 14"/>
</dbReference>
<evidence type="ECO:0000313" key="1">
    <source>
        <dbReference type="EMBL" id="KAF2309070.1"/>
    </source>
</evidence>
<dbReference type="AlphaFoldDB" id="A0A6A6M607"/>
<comment type="caution">
    <text evidence="1">The sequence shown here is derived from an EMBL/GenBank/DDBJ whole genome shotgun (WGS) entry which is preliminary data.</text>
</comment>